<protein>
    <submittedName>
        <fullName evidence="10">Subtilase family protein</fullName>
    </submittedName>
</protein>
<sequence length="640" mass="68865">MAKKWYKILIAAVLSSLLIFSSLPSFAAASSSSKADQQLTSVKQGTGRSVLENADYFGDLPDNTPVSVDIVLKTNNEKKLQSYIERTVDPNSALYHRYLSVDQFKKGFGAPNATVKALTHYLKHYKISTKIYDNNLIVSANGTAGDFNKAFSVTIQKAKFRGRSFHAAKKGPKLPRFLASHVLAILGLTNYSELTPRAVKRPLKLTPNASGGPLNLDPQDLIKQYNVGPLYDQGANGKGQTIGIVTLADFNTEDAYSFWKQEGIDVKADRIHKILVDGGSDWNGYEETSLDVEQSGALAPQADVNVYIGPNTDAGFVNAFATAINENKAAQLSVSWGLSESAISAAVKDQTEDPAYAQAYNQLFEQAAAQGISMFASAGDAGAYDASRDMGTYNLAVDNPADSPYITAAGGTTLPWSYTTKTGVQLTVASERAWGWNYLYPYFDSLGLGTPEGWSNYYFVGGGGGFSQLFATPDYQKGVSGVNRFTAAQQWHPSSDFGSITPLADAKIISGRSSGRNMPDVSLNADPYTGYKVFLSDPNAPGSNSGFSTFGGTSVVSPQLAGLTALMNSNQKGRIGFWNSQIYRFAKQKSSPFHPLNTTGTENTNLYYTGTKGTIYNQSSGLGTINVASLASHFKSSFSR</sequence>
<dbReference type="PANTHER" id="PTHR14218">
    <property type="entry name" value="PROTEASE S8 TRIPEPTIDYL PEPTIDASE I CLN2"/>
    <property type="match status" value="1"/>
</dbReference>
<dbReference type="RefSeq" id="WP_093673306.1">
    <property type="nucleotide sequence ID" value="NZ_FOOY01000017.1"/>
</dbReference>
<keyword evidence="11" id="KW-1185">Reference proteome</keyword>
<evidence type="ECO:0000256" key="2">
    <source>
        <dbReference type="ARBA" id="ARBA00022670"/>
    </source>
</evidence>
<dbReference type="GO" id="GO:0008240">
    <property type="term" value="F:tripeptidyl-peptidase activity"/>
    <property type="evidence" value="ECO:0007669"/>
    <property type="project" value="TreeGrafter"/>
</dbReference>
<name>A0A1I2TUH3_9BACL</name>
<dbReference type="Gene3D" id="3.40.50.200">
    <property type="entry name" value="Peptidase S8/S53 domain"/>
    <property type="match status" value="1"/>
</dbReference>
<evidence type="ECO:0000256" key="8">
    <source>
        <dbReference type="SAM" id="SignalP"/>
    </source>
</evidence>
<evidence type="ECO:0000256" key="7">
    <source>
        <dbReference type="ARBA" id="ARBA00023145"/>
    </source>
</evidence>
<keyword evidence="6" id="KW-0106">Calcium</keyword>
<feature type="chain" id="PRO_5039712633" evidence="8">
    <location>
        <begin position="28"/>
        <end position="640"/>
    </location>
</feature>
<feature type="signal peptide" evidence="8">
    <location>
        <begin position="1"/>
        <end position="27"/>
    </location>
</feature>
<dbReference type="GO" id="GO:0004252">
    <property type="term" value="F:serine-type endopeptidase activity"/>
    <property type="evidence" value="ECO:0007669"/>
    <property type="project" value="InterPro"/>
</dbReference>
<dbReference type="GO" id="GO:0046872">
    <property type="term" value="F:metal ion binding"/>
    <property type="evidence" value="ECO:0007669"/>
    <property type="project" value="UniProtKB-KW"/>
</dbReference>
<dbReference type="PROSITE" id="PS51695">
    <property type="entry name" value="SEDOLISIN"/>
    <property type="match status" value="1"/>
</dbReference>
<evidence type="ECO:0000256" key="1">
    <source>
        <dbReference type="ARBA" id="ARBA00001913"/>
    </source>
</evidence>
<organism evidence="10 11">
    <name type="scientific">Sporolactobacillus nakayamae</name>
    <dbReference type="NCBI Taxonomy" id="269670"/>
    <lineage>
        <taxon>Bacteria</taxon>
        <taxon>Bacillati</taxon>
        <taxon>Bacillota</taxon>
        <taxon>Bacilli</taxon>
        <taxon>Bacillales</taxon>
        <taxon>Sporolactobacillaceae</taxon>
        <taxon>Sporolactobacillus</taxon>
    </lineage>
</organism>
<dbReference type="GO" id="GO:0006508">
    <property type="term" value="P:proteolysis"/>
    <property type="evidence" value="ECO:0007669"/>
    <property type="project" value="UniProtKB-KW"/>
</dbReference>
<evidence type="ECO:0000256" key="4">
    <source>
        <dbReference type="ARBA" id="ARBA00022801"/>
    </source>
</evidence>
<evidence type="ECO:0000259" key="9">
    <source>
        <dbReference type="PROSITE" id="PS51695"/>
    </source>
</evidence>
<comment type="cofactor">
    <cofactor evidence="1">
        <name>Ca(2+)</name>
        <dbReference type="ChEBI" id="CHEBI:29108"/>
    </cofactor>
</comment>
<dbReference type="CDD" id="cd11377">
    <property type="entry name" value="Pro-peptidase_S53"/>
    <property type="match status" value="1"/>
</dbReference>
<dbReference type="InterPro" id="IPR030400">
    <property type="entry name" value="Sedolisin_dom"/>
</dbReference>
<dbReference type="Pfam" id="PF09286">
    <property type="entry name" value="Pro-kuma_activ"/>
    <property type="match status" value="1"/>
</dbReference>
<dbReference type="AlphaFoldDB" id="A0A1I2TUH3"/>
<dbReference type="EMBL" id="FOOY01000017">
    <property type="protein sequence ID" value="SFG67859.1"/>
    <property type="molecule type" value="Genomic_DNA"/>
</dbReference>
<dbReference type="InterPro" id="IPR036852">
    <property type="entry name" value="Peptidase_S8/S53_dom_sf"/>
</dbReference>
<proteinExistence type="predicted"/>
<keyword evidence="7" id="KW-0865">Zymogen</keyword>
<keyword evidence="2" id="KW-0645">Protease</keyword>
<dbReference type="InterPro" id="IPR050819">
    <property type="entry name" value="Tripeptidyl-peptidase_I"/>
</dbReference>
<reference evidence="11" key="1">
    <citation type="submission" date="2016-10" db="EMBL/GenBank/DDBJ databases">
        <authorList>
            <person name="Varghese N."/>
            <person name="Submissions S."/>
        </authorList>
    </citation>
    <scope>NUCLEOTIDE SEQUENCE [LARGE SCALE GENOMIC DNA]</scope>
    <source>
        <strain evidence="11">ATCC 700379</strain>
    </source>
</reference>
<dbReference type="Proteomes" id="UP000198752">
    <property type="component" value="Unassembled WGS sequence"/>
</dbReference>
<dbReference type="InterPro" id="IPR015366">
    <property type="entry name" value="S53_propep"/>
</dbReference>
<keyword evidence="5" id="KW-0720">Serine protease</keyword>
<dbReference type="SUPFAM" id="SSF54897">
    <property type="entry name" value="Protease propeptides/inhibitors"/>
    <property type="match status" value="1"/>
</dbReference>
<evidence type="ECO:0000256" key="3">
    <source>
        <dbReference type="ARBA" id="ARBA00022723"/>
    </source>
</evidence>
<evidence type="ECO:0000313" key="10">
    <source>
        <dbReference type="EMBL" id="SFG67859.1"/>
    </source>
</evidence>
<dbReference type="OrthoDB" id="9002785at2"/>
<dbReference type="SMART" id="SM00944">
    <property type="entry name" value="Pro-kuma_activ"/>
    <property type="match status" value="1"/>
</dbReference>
<dbReference type="SUPFAM" id="SSF52743">
    <property type="entry name" value="Subtilisin-like"/>
    <property type="match status" value="1"/>
</dbReference>
<dbReference type="STRING" id="269670.SAMN02982927_02420"/>
<dbReference type="CDD" id="cd04056">
    <property type="entry name" value="Peptidases_S53"/>
    <property type="match status" value="1"/>
</dbReference>
<evidence type="ECO:0000256" key="6">
    <source>
        <dbReference type="ARBA" id="ARBA00022837"/>
    </source>
</evidence>
<evidence type="ECO:0000313" key="11">
    <source>
        <dbReference type="Proteomes" id="UP000198752"/>
    </source>
</evidence>
<keyword evidence="4" id="KW-0378">Hydrolase</keyword>
<dbReference type="PANTHER" id="PTHR14218:SF15">
    <property type="entry name" value="TRIPEPTIDYL-PEPTIDASE 1"/>
    <property type="match status" value="1"/>
</dbReference>
<evidence type="ECO:0000256" key="5">
    <source>
        <dbReference type="ARBA" id="ARBA00022825"/>
    </source>
</evidence>
<feature type="domain" description="Peptidase S53" evidence="9">
    <location>
        <begin position="215"/>
        <end position="637"/>
    </location>
</feature>
<keyword evidence="8" id="KW-0732">Signal</keyword>
<keyword evidence="3" id="KW-0479">Metal-binding</keyword>
<gene>
    <name evidence="10" type="ORF">SAMN02982927_02420</name>
</gene>
<accession>A0A1I2TUH3</accession>